<dbReference type="Gene3D" id="3.40.50.720">
    <property type="entry name" value="NAD(P)-binding Rossmann-like Domain"/>
    <property type="match status" value="1"/>
</dbReference>
<protein>
    <submittedName>
        <fullName evidence="2">NAD(P)H-binding protein</fullName>
    </submittedName>
</protein>
<proteinExistence type="predicted"/>
<name>A0A931AB13_9ACTN</name>
<dbReference type="InterPro" id="IPR051604">
    <property type="entry name" value="Ergot_Alk_Oxidoreductase"/>
</dbReference>
<sequence length="197" mass="21255">MIVITTPTGQIGAQVLDRILAGDESVRVISRDPSRLTAETRGRVEVVQGSHDDPDVVTEAFEGADTVFWVVPPNMQVQNVVDYYVDFSTPAAEAIGAQGVKRVVAVSSLGRESGELAKRAGHLSAAFAMDDLFEATGVGYRALRMPFFKENLLGQVEAIKNQGVFFLTNAADRPLATCASPDVAAAAAMQWWRWSGR</sequence>
<dbReference type="Pfam" id="PF13460">
    <property type="entry name" value="NAD_binding_10"/>
    <property type="match status" value="1"/>
</dbReference>
<dbReference type="SUPFAM" id="SSF51735">
    <property type="entry name" value="NAD(P)-binding Rossmann-fold domains"/>
    <property type="match status" value="1"/>
</dbReference>
<dbReference type="InterPro" id="IPR036291">
    <property type="entry name" value="NAD(P)-bd_dom_sf"/>
</dbReference>
<feature type="domain" description="NAD(P)-binding" evidence="1">
    <location>
        <begin position="8"/>
        <end position="165"/>
    </location>
</feature>
<dbReference type="Proteomes" id="UP000605361">
    <property type="component" value="Unassembled WGS sequence"/>
</dbReference>
<evidence type="ECO:0000313" key="2">
    <source>
        <dbReference type="EMBL" id="MBF8186670.1"/>
    </source>
</evidence>
<keyword evidence="3" id="KW-1185">Reference proteome</keyword>
<dbReference type="PANTHER" id="PTHR43162:SF1">
    <property type="entry name" value="PRESTALK A DIFFERENTIATION PROTEIN A"/>
    <property type="match status" value="1"/>
</dbReference>
<dbReference type="PANTHER" id="PTHR43162">
    <property type="match status" value="1"/>
</dbReference>
<dbReference type="RefSeq" id="WP_195895643.1">
    <property type="nucleotide sequence ID" value="NZ_JADOGI010000031.1"/>
</dbReference>
<gene>
    <name evidence="2" type="ORF">ITP53_13145</name>
</gene>
<evidence type="ECO:0000313" key="3">
    <source>
        <dbReference type="Proteomes" id="UP000605361"/>
    </source>
</evidence>
<organism evidence="2 3">
    <name type="scientific">Nonomuraea cypriaca</name>
    <dbReference type="NCBI Taxonomy" id="1187855"/>
    <lineage>
        <taxon>Bacteria</taxon>
        <taxon>Bacillati</taxon>
        <taxon>Actinomycetota</taxon>
        <taxon>Actinomycetes</taxon>
        <taxon>Streptosporangiales</taxon>
        <taxon>Streptosporangiaceae</taxon>
        <taxon>Nonomuraea</taxon>
    </lineage>
</organism>
<evidence type="ECO:0000259" key="1">
    <source>
        <dbReference type="Pfam" id="PF13460"/>
    </source>
</evidence>
<comment type="caution">
    <text evidence="2">The sequence shown here is derived from an EMBL/GenBank/DDBJ whole genome shotgun (WGS) entry which is preliminary data.</text>
</comment>
<accession>A0A931AB13</accession>
<dbReference type="AlphaFoldDB" id="A0A931AB13"/>
<dbReference type="InterPro" id="IPR016040">
    <property type="entry name" value="NAD(P)-bd_dom"/>
</dbReference>
<dbReference type="EMBL" id="JADOGI010000031">
    <property type="protein sequence ID" value="MBF8186670.1"/>
    <property type="molecule type" value="Genomic_DNA"/>
</dbReference>
<dbReference type="Gene3D" id="3.90.25.10">
    <property type="entry name" value="UDP-galactose 4-epimerase, domain 1"/>
    <property type="match status" value="1"/>
</dbReference>
<reference evidence="2" key="1">
    <citation type="submission" date="2020-11" db="EMBL/GenBank/DDBJ databases">
        <title>Whole-genome analyses of Nonomuraea sp. K274.</title>
        <authorList>
            <person name="Veyisoglu A."/>
        </authorList>
    </citation>
    <scope>NUCLEOTIDE SEQUENCE</scope>
    <source>
        <strain evidence="2">K274</strain>
    </source>
</reference>